<dbReference type="Proteomes" id="UP001236507">
    <property type="component" value="Unassembled WGS sequence"/>
</dbReference>
<dbReference type="RefSeq" id="WP_283344176.1">
    <property type="nucleotide sequence ID" value="NZ_JASHIF010000007.1"/>
</dbReference>
<name>A0ABT6Y6I5_9BACT</name>
<evidence type="ECO:0000259" key="1">
    <source>
        <dbReference type="PROSITE" id="PS51186"/>
    </source>
</evidence>
<dbReference type="SUPFAM" id="SSF55729">
    <property type="entry name" value="Acyl-CoA N-acyltransferases (Nat)"/>
    <property type="match status" value="1"/>
</dbReference>
<dbReference type="EMBL" id="JASHIF010000007">
    <property type="protein sequence ID" value="MDI9859174.1"/>
    <property type="molecule type" value="Genomic_DNA"/>
</dbReference>
<reference evidence="2 3" key="1">
    <citation type="submission" date="2023-05" db="EMBL/GenBank/DDBJ databases">
        <title>Novel species of genus Flectobacillus isolated from stream in China.</title>
        <authorList>
            <person name="Lu H."/>
        </authorList>
    </citation>
    <scope>NUCLEOTIDE SEQUENCE [LARGE SCALE GENOMIC DNA]</scope>
    <source>
        <strain evidence="2 3">KCTC 42575</strain>
    </source>
</reference>
<dbReference type="InterPro" id="IPR051531">
    <property type="entry name" value="N-acetyltransferase"/>
</dbReference>
<dbReference type="InterPro" id="IPR016181">
    <property type="entry name" value="Acyl_CoA_acyltransferase"/>
</dbReference>
<keyword evidence="3" id="KW-1185">Reference proteome</keyword>
<dbReference type="Gene3D" id="3.40.630.30">
    <property type="match status" value="1"/>
</dbReference>
<dbReference type="InterPro" id="IPR000182">
    <property type="entry name" value="GNAT_dom"/>
</dbReference>
<proteinExistence type="predicted"/>
<evidence type="ECO:0000313" key="3">
    <source>
        <dbReference type="Proteomes" id="UP001236507"/>
    </source>
</evidence>
<organism evidence="2 3">
    <name type="scientific">Flectobacillus roseus</name>
    <dbReference type="NCBI Taxonomy" id="502259"/>
    <lineage>
        <taxon>Bacteria</taxon>
        <taxon>Pseudomonadati</taxon>
        <taxon>Bacteroidota</taxon>
        <taxon>Cytophagia</taxon>
        <taxon>Cytophagales</taxon>
        <taxon>Flectobacillaceae</taxon>
        <taxon>Flectobacillus</taxon>
    </lineage>
</organism>
<evidence type="ECO:0000313" key="2">
    <source>
        <dbReference type="EMBL" id="MDI9859174.1"/>
    </source>
</evidence>
<comment type="caution">
    <text evidence="2">The sequence shown here is derived from an EMBL/GenBank/DDBJ whole genome shotgun (WGS) entry which is preliminary data.</text>
</comment>
<gene>
    <name evidence="2" type="ORF">QM524_08145</name>
</gene>
<dbReference type="PROSITE" id="PS51186">
    <property type="entry name" value="GNAT"/>
    <property type="match status" value="1"/>
</dbReference>
<dbReference type="PANTHER" id="PTHR43792:SF13">
    <property type="entry name" value="ACETYLTRANSFERASE"/>
    <property type="match status" value="1"/>
</dbReference>
<sequence>MSIIHTSRLRLQALKHDDLLIWHRQGREELEKHLGLIPSSWQIEPFFEAETLEALEHFWIPMAQIFPWDFAWYSNWEIILEEENRSIGGIGYSGLPDDNGCTMVGYFIDMPYRNKGYASEALQGLIDWAKQDTALIQILADTPIDNISSGKVLEKNSFQQFGEIEEVEHIETILVRHWKLNISR</sequence>
<dbReference type="PANTHER" id="PTHR43792">
    <property type="entry name" value="GNAT FAMILY, PUTATIVE (AFU_ORTHOLOGUE AFUA_3G00765)-RELATED-RELATED"/>
    <property type="match status" value="1"/>
</dbReference>
<accession>A0ABT6Y6I5</accession>
<protein>
    <submittedName>
        <fullName evidence="2">GNAT family N-acetyltransferase</fullName>
    </submittedName>
</protein>
<dbReference type="Pfam" id="PF13302">
    <property type="entry name" value="Acetyltransf_3"/>
    <property type="match status" value="1"/>
</dbReference>
<feature type="domain" description="N-acetyltransferase" evidence="1">
    <location>
        <begin position="9"/>
        <end position="184"/>
    </location>
</feature>